<keyword evidence="4" id="KW-1185">Reference proteome</keyword>
<dbReference type="AlphaFoldDB" id="A0A8J7KLI9"/>
<keyword evidence="2" id="KW-0472">Membrane</keyword>
<evidence type="ECO:0000313" key="4">
    <source>
        <dbReference type="Proteomes" id="UP000622552"/>
    </source>
</evidence>
<gene>
    <name evidence="3" type="ORF">IW245_005608</name>
</gene>
<feature type="compositionally biased region" description="Low complexity" evidence="1">
    <location>
        <begin position="80"/>
        <end position="112"/>
    </location>
</feature>
<sequence>MRRLLTPRWLLLHLLAAAIVAAMLGLAWWQIGRARDGNALSIGYSLEWPVFAGFTIFVWIRAVRRELRGSVDALRPEVGPLPSGSGARASGAGATGARPAGDQAGADQSAAPVERASGADVARRLAEQRAAARASAHDDDPETAAYNHYLGWLNAHPHRSPNDYPGVQT</sequence>
<feature type="region of interest" description="Disordered" evidence="1">
    <location>
        <begin position="74"/>
        <end position="142"/>
    </location>
</feature>
<comment type="caution">
    <text evidence="3">The sequence shown here is derived from an EMBL/GenBank/DDBJ whole genome shotgun (WGS) entry which is preliminary data.</text>
</comment>
<name>A0A8J7KLI9_9ACTN</name>
<feature type="transmembrane region" description="Helical" evidence="2">
    <location>
        <begin position="41"/>
        <end position="60"/>
    </location>
</feature>
<accession>A0A8J7KLI9</accession>
<evidence type="ECO:0000256" key="2">
    <source>
        <dbReference type="SAM" id="Phobius"/>
    </source>
</evidence>
<feature type="transmembrane region" description="Helical" evidence="2">
    <location>
        <begin position="9"/>
        <end position="29"/>
    </location>
</feature>
<protein>
    <recommendedName>
        <fullName evidence="5">DNA-binding transcriptional regulator of glucitol operon</fullName>
    </recommendedName>
</protein>
<evidence type="ECO:0000256" key="1">
    <source>
        <dbReference type="SAM" id="MobiDB-lite"/>
    </source>
</evidence>
<evidence type="ECO:0008006" key="5">
    <source>
        <dbReference type="Google" id="ProtNLM"/>
    </source>
</evidence>
<keyword evidence="2" id="KW-0812">Transmembrane</keyword>
<dbReference type="RefSeq" id="WP_197006074.1">
    <property type="nucleotide sequence ID" value="NZ_BONS01000012.1"/>
</dbReference>
<evidence type="ECO:0000313" key="3">
    <source>
        <dbReference type="EMBL" id="MBG6139414.1"/>
    </source>
</evidence>
<keyword evidence="2" id="KW-1133">Transmembrane helix</keyword>
<proteinExistence type="predicted"/>
<reference evidence="3" key="1">
    <citation type="submission" date="2020-11" db="EMBL/GenBank/DDBJ databases">
        <title>Sequencing the genomes of 1000 actinobacteria strains.</title>
        <authorList>
            <person name="Klenk H.-P."/>
        </authorList>
    </citation>
    <scope>NUCLEOTIDE SEQUENCE</scope>
    <source>
        <strain evidence="3">DSM 45356</strain>
    </source>
</reference>
<organism evidence="3 4">
    <name type="scientific">Longispora fulva</name>
    <dbReference type="NCBI Taxonomy" id="619741"/>
    <lineage>
        <taxon>Bacteria</taxon>
        <taxon>Bacillati</taxon>
        <taxon>Actinomycetota</taxon>
        <taxon>Actinomycetes</taxon>
        <taxon>Micromonosporales</taxon>
        <taxon>Micromonosporaceae</taxon>
        <taxon>Longispora</taxon>
    </lineage>
</organism>
<dbReference type="Proteomes" id="UP000622552">
    <property type="component" value="Unassembled WGS sequence"/>
</dbReference>
<dbReference type="EMBL" id="JADOUF010000001">
    <property type="protein sequence ID" value="MBG6139414.1"/>
    <property type="molecule type" value="Genomic_DNA"/>
</dbReference>